<gene>
    <name evidence="1" type="ORF">SAMN06295900_102206</name>
</gene>
<protein>
    <submittedName>
        <fullName evidence="1">Uncharacterized protein</fullName>
    </submittedName>
</protein>
<evidence type="ECO:0000313" key="2">
    <source>
        <dbReference type="Proteomes" id="UP000192911"/>
    </source>
</evidence>
<sequence>MSTRPRWRSESGGSARRPELLDALRLRGLDQDALAALETVLDDRAQFEKLLRATWDSRMPAATWRRMLTAELLELKAWSYRKLMACNAAPPKLDNAGRVFSLLPGYGFALHTIRRALPFAFLGVPVTCAFSRDNVGSGARVVAGIAAALGVKEALNAAQTDAATLLGSLPPRRIALAVVTGRRQTVANVSRILGAERVVGCTGRCAIEIRDGRDWEPTASSRMGRSCTIVRASFVKEGSRWRGRHAVWDPLVVVRRLHPSVIVDRTGTLVDTIGGYRCIQPDRGLNLSGFAADPQFGWPGDYLLAL</sequence>
<proteinExistence type="predicted"/>
<keyword evidence="2" id="KW-1185">Reference proteome</keyword>
<reference evidence="2" key="1">
    <citation type="submission" date="2017-04" db="EMBL/GenBank/DDBJ databases">
        <authorList>
            <person name="Varghese N."/>
            <person name="Submissions S."/>
        </authorList>
    </citation>
    <scope>NUCLEOTIDE SEQUENCE [LARGE SCALE GENOMIC DNA]</scope>
    <source>
        <strain evidence="2">Ballard 720</strain>
    </source>
</reference>
<dbReference type="STRING" id="28094.SAMN06295900_102206"/>
<accession>A0A1X7D037</accession>
<organism evidence="1 2">
    <name type="scientific">Trinickia caryophylli</name>
    <name type="common">Paraburkholderia caryophylli</name>
    <dbReference type="NCBI Taxonomy" id="28094"/>
    <lineage>
        <taxon>Bacteria</taxon>
        <taxon>Pseudomonadati</taxon>
        <taxon>Pseudomonadota</taxon>
        <taxon>Betaproteobacteria</taxon>
        <taxon>Burkholderiales</taxon>
        <taxon>Burkholderiaceae</taxon>
        <taxon>Trinickia</taxon>
    </lineage>
</organism>
<evidence type="ECO:0000313" key="1">
    <source>
        <dbReference type="EMBL" id="SMF06227.1"/>
    </source>
</evidence>
<name>A0A1X7D037_TRICW</name>
<dbReference type="EMBL" id="FXAH01000002">
    <property type="protein sequence ID" value="SMF06227.1"/>
    <property type="molecule type" value="Genomic_DNA"/>
</dbReference>
<dbReference type="AlphaFoldDB" id="A0A1X7D037"/>
<dbReference type="Proteomes" id="UP000192911">
    <property type="component" value="Unassembled WGS sequence"/>
</dbReference>